<feature type="transmembrane region" description="Helical" evidence="7">
    <location>
        <begin position="883"/>
        <end position="905"/>
    </location>
</feature>
<protein>
    <recommendedName>
        <fullName evidence="2 7">Chitin synthase</fullName>
        <ecNumber evidence="2 7">2.4.1.16</ecNumber>
    </recommendedName>
</protein>
<dbReference type="InterPro" id="IPR029044">
    <property type="entry name" value="Nucleotide-diphossugar_trans"/>
</dbReference>
<evidence type="ECO:0000313" key="11">
    <source>
        <dbReference type="Proteomes" id="UP001212841"/>
    </source>
</evidence>
<feature type="transmembrane region" description="Helical" evidence="7">
    <location>
        <begin position="712"/>
        <end position="732"/>
    </location>
</feature>
<keyword evidence="6 7" id="KW-0472">Membrane</keyword>
<dbReference type="GO" id="GO:0006031">
    <property type="term" value="P:chitin biosynthetic process"/>
    <property type="evidence" value="ECO:0007669"/>
    <property type="project" value="UniProtKB-UniRule"/>
</dbReference>
<dbReference type="EC" id="2.4.1.16" evidence="2 7"/>
<dbReference type="CDD" id="cd04190">
    <property type="entry name" value="Chitin_synth_C"/>
    <property type="match status" value="1"/>
</dbReference>
<proteinExistence type="inferred from homology"/>
<keyword evidence="5 7" id="KW-1133">Transmembrane helix</keyword>
<feature type="transmembrane region" description="Helical" evidence="7">
    <location>
        <begin position="560"/>
        <end position="581"/>
    </location>
</feature>
<evidence type="ECO:0000256" key="7">
    <source>
        <dbReference type="RuleBase" id="RU366040"/>
    </source>
</evidence>
<dbReference type="GO" id="GO:0071555">
    <property type="term" value="P:cell wall organization"/>
    <property type="evidence" value="ECO:0007669"/>
    <property type="project" value="UniProtKB-KW"/>
</dbReference>
<feature type="transmembrane region" description="Helical" evidence="7">
    <location>
        <begin position="813"/>
        <end position="832"/>
    </location>
</feature>
<name>A0AAD5SBC4_9FUNG</name>
<keyword evidence="7" id="KW-0961">Cell wall biogenesis/degradation</keyword>
<evidence type="ECO:0000256" key="5">
    <source>
        <dbReference type="ARBA" id="ARBA00022989"/>
    </source>
</evidence>
<evidence type="ECO:0000256" key="3">
    <source>
        <dbReference type="ARBA" id="ARBA00022676"/>
    </source>
</evidence>
<feature type="transmembrane region" description="Helical" evidence="7">
    <location>
        <begin position="680"/>
        <end position="700"/>
    </location>
</feature>
<dbReference type="Pfam" id="PF08407">
    <property type="entry name" value="Chitin_synth_1N"/>
    <property type="match status" value="1"/>
</dbReference>
<keyword evidence="3 7" id="KW-0328">Glycosyltransferase</keyword>
<keyword evidence="7" id="KW-0808">Transferase</keyword>
<dbReference type="GO" id="GO:0030428">
    <property type="term" value="C:cell septum"/>
    <property type="evidence" value="ECO:0007669"/>
    <property type="project" value="TreeGrafter"/>
</dbReference>
<feature type="compositionally biased region" description="Pro residues" evidence="8">
    <location>
        <begin position="62"/>
        <end position="84"/>
    </location>
</feature>
<dbReference type="PANTHER" id="PTHR22914">
    <property type="entry name" value="CHITIN SYNTHASE"/>
    <property type="match status" value="1"/>
</dbReference>
<feature type="transmembrane region" description="Helical" evidence="7">
    <location>
        <begin position="429"/>
        <end position="448"/>
    </location>
</feature>
<dbReference type="GO" id="GO:0005886">
    <property type="term" value="C:plasma membrane"/>
    <property type="evidence" value="ECO:0007669"/>
    <property type="project" value="UniProtKB-SubCell"/>
</dbReference>
<evidence type="ECO:0000259" key="9">
    <source>
        <dbReference type="Pfam" id="PF08407"/>
    </source>
</evidence>
<evidence type="ECO:0000256" key="4">
    <source>
        <dbReference type="ARBA" id="ARBA00022692"/>
    </source>
</evidence>
<feature type="transmembrane region" description="Helical" evidence="7">
    <location>
        <begin position="521"/>
        <end position="540"/>
    </location>
</feature>
<dbReference type="EMBL" id="JADGJD010000406">
    <property type="protein sequence ID" value="KAJ3051351.1"/>
    <property type="molecule type" value="Genomic_DNA"/>
</dbReference>
<feature type="transmembrane region" description="Helical" evidence="7">
    <location>
        <begin position="602"/>
        <end position="621"/>
    </location>
</feature>
<dbReference type="GO" id="GO:0004100">
    <property type="term" value="F:chitin synthase activity"/>
    <property type="evidence" value="ECO:0007669"/>
    <property type="project" value="UniProtKB-UniRule"/>
</dbReference>
<keyword evidence="11" id="KW-1185">Reference proteome</keyword>
<feature type="domain" description="Chitin synthase N-terminal" evidence="9">
    <location>
        <begin position="144"/>
        <end position="211"/>
    </location>
</feature>
<comment type="subcellular location">
    <subcellularLocation>
        <location evidence="7">Cell membrane</location>
        <topology evidence="7">Multi-pass membrane protein</topology>
    </subcellularLocation>
    <subcellularLocation>
        <location evidence="1">Membrane</location>
        <topology evidence="1">Multi-pass membrane protein</topology>
    </subcellularLocation>
</comment>
<reference evidence="10" key="1">
    <citation type="submission" date="2020-05" db="EMBL/GenBank/DDBJ databases">
        <title>Phylogenomic resolution of chytrid fungi.</title>
        <authorList>
            <person name="Stajich J.E."/>
            <person name="Amses K."/>
            <person name="Simmons R."/>
            <person name="Seto K."/>
            <person name="Myers J."/>
            <person name="Bonds A."/>
            <person name="Quandt C.A."/>
            <person name="Barry K."/>
            <person name="Liu P."/>
            <person name="Grigoriev I."/>
            <person name="Longcore J.E."/>
            <person name="James T.Y."/>
        </authorList>
    </citation>
    <scope>NUCLEOTIDE SEQUENCE</scope>
    <source>
        <strain evidence="10">JEL0318</strain>
    </source>
</reference>
<accession>A0AAD5SBC4</accession>
<evidence type="ECO:0000256" key="6">
    <source>
        <dbReference type="ARBA" id="ARBA00023136"/>
    </source>
</evidence>
<comment type="similarity">
    <text evidence="7">Belongs to the chitin synthase family.</text>
</comment>
<keyword evidence="4 7" id="KW-0812">Transmembrane</keyword>
<dbReference type="AlphaFoldDB" id="A0AAD5SBC4"/>
<sequence length="910" mass="102892">MSHTGRYGPPSPPGSQSGYYGKLQSVRVQLGRIGVQKAPQCKLMDWKMLRIGHGCVQIGRPSPTPPPPQMHQHPVPPQRFPPGPGSHVGYGGQSPSPHPMGGRPGPPPHPHHPLQGHPPQHPIDIDIQHYRGPPMADQMLARKRTVRNIPLTPQGNLVIDVPVPDRVLGMGKLQNGEEFTHMRYTAATCTADEFSSRGYSLRQQEYGRQTELFIVVTMYNEDDFLFCKSMSAIMKNIAHLCTRTRSRTWGAEGWKKVVVCIVSDGRSKVNPRVLNVLGLMGAFQDGIMKDHVNAKPVTAHLFEYTTQLCVDEELKVKGHEKGFVPVQILFCLKEKNAKKINSHRWFFNAFGPLLRPNVCILIDVGTKPQPTALYHLWKAFDRSPSVGGACGEIYAELGTGCSNLLNPLVAAQNFEYKMSNILDKPLESVFGFISVLPGAFSAYRYVALQGKPLAQYFKGETMHGGADIFAANMYLAEDRILCFELMSKRNQGWTLKYVKAAKAETDVPDSVPEFISQRRRWLNGSFFAGVHALTHWYWIFRSGQNFIRKFALLFLFLYNFIQLLFSWFGLAFFYLTFVFLLRMDVTDDLDVPLPDKFFGKQEIVYTVLRQMYVMAIIMTFISSLGNRPQGSKWMYTVIMVLFAAIMATMTYVCGYNIYLLVPKTSREWKGIMDIIRTKPALRDVVLSLFSTYGLYILSSVMYLEPWHMITSFIQYMFLMPSFINILNVYAFCNLHDVSWGTKGDNDANATDLGAVTAQKGKDGKQMVEIDIPSERNDINANYEKFLSGLAQPRPDSHKSRDSKTKQEDYFRNFRTKVVCLWAFSNALIIIVLTDEKMSGILFNGLGVRQNGGFNPYLQVCVRVAVCDSEQDFIANNGSFHFQFIFYSVLGLSTFRFIGCTVYLIMNMICG</sequence>
<comment type="caution">
    <text evidence="10">The sequence shown here is derived from an EMBL/GenBank/DDBJ whole genome shotgun (WGS) entry which is preliminary data.</text>
</comment>
<dbReference type="InterPro" id="IPR013616">
    <property type="entry name" value="Chitin_synth_N"/>
</dbReference>
<dbReference type="SUPFAM" id="SSF53448">
    <property type="entry name" value="Nucleotide-diphospho-sugar transferases"/>
    <property type="match status" value="1"/>
</dbReference>
<comment type="catalytic activity">
    <reaction evidence="7">
        <text>[(1-&gt;4)-N-acetyl-beta-D-glucosaminyl](n) + UDP-N-acetyl-alpha-D-glucosamine = [(1-&gt;4)-N-acetyl-beta-D-glucosaminyl](n+1) + UDP + H(+)</text>
        <dbReference type="Rhea" id="RHEA:16637"/>
        <dbReference type="Rhea" id="RHEA-COMP:9593"/>
        <dbReference type="Rhea" id="RHEA-COMP:9595"/>
        <dbReference type="ChEBI" id="CHEBI:15378"/>
        <dbReference type="ChEBI" id="CHEBI:17029"/>
        <dbReference type="ChEBI" id="CHEBI:57705"/>
        <dbReference type="ChEBI" id="CHEBI:58223"/>
        <dbReference type="EC" id="2.4.1.16"/>
    </reaction>
</comment>
<dbReference type="Proteomes" id="UP001212841">
    <property type="component" value="Unassembled WGS sequence"/>
</dbReference>
<feature type="transmembrane region" description="Helical" evidence="7">
    <location>
        <begin position="633"/>
        <end position="659"/>
    </location>
</feature>
<keyword evidence="7" id="KW-1003">Cell membrane</keyword>
<dbReference type="Pfam" id="PF01644">
    <property type="entry name" value="Chitin_synth_1"/>
    <property type="match status" value="1"/>
</dbReference>
<comment type="function">
    <text evidence="7">Polymerizes chitin, a structural polymer of the cell wall and septum, by transferring the sugar moiety of UDP-GlcNAc to the non-reducing end of the growing chitin polymer.</text>
</comment>
<gene>
    <name evidence="10" type="primary">CHS2_2</name>
    <name evidence="10" type="ORF">HK097_007662</name>
</gene>
<evidence type="ECO:0000256" key="1">
    <source>
        <dbReference type="ARBA" id="ARBA00004141"/>
    </source>
</evidence>
<dbReference type="InterPro" id="IPR004835">
    <property type="entry name" value="Chitin_synth"/>
</dbReference>
<dbReference type="PANTHER" id="PTHR22914:SF44">
    <property type="entry name" value="CHITIN SYNTHASE 2"/>
    <property type="match status" value="1"/>
</dbReference>
<organism evidence="10 11">
    <name type="scientific">Rhizophlyctis rosea</name>
    <dbReference type="NCBI Taxonomy" id="64517"/>
    <lineage>
        <taxon>Eukaryota</taxon>
        <taxon>Fungi</taxon>
        <taxon>Fungi incertae sedis</taxon>
        <taxon>Chytridiomycota</taxon>
        <taxon>Chytridiomycota incertae sedis</taxon>
        <taxon>Chytridiomycetes</taxon>
        <taxon>Rhizophlyctidales</taxon>
        <taxon>Rhizophlyctidaceae</taxon>
        <taxon>Rhizophlyctis</taxon>
    </lineage>
</organism>
<feature type="region of interest" description="Disordered" evidence="8">
    <location>
        <begin position="1"/>
        <end position="20"/>
    </location>
</feature>
<evidence type="ECO:0000256" key="8">
    <source>
        <dbReference type="SAM" id="MobiDB-lite"/>
    </source>
</evidence>
<evidence type="ECO:0000313" key="10">
    <source>
        <dbReference type="EMBL" id="KAJ3051351.1"/>
    </source>
</evidence>
<evidence type="ECO:0000256" key="2">
    <source>
        <dbReference type="ARBA" id="ARBA00012543"/>
    </source>
</evidence>
<feature type="region of interest" description="Disordered" evidence="8">
    <location>
        <begin position="57"/>
        <end position="121"/>
    </location>
</feature>